<accession>A0A7V4G6Y1</accession>
<evidence type="ECO:0008006" key="2">
    <source>
        <dbReference type="Google" id="ProtNLM"/>
    </source>
</evidence>
<reference evidence="1" key="1">
    <citation type="journal article" date="2020" name="mSystems">
        <title>Genome- and Community-Level Interaction Insights into Carbon Utilization and Element Cycling Functions of Hydrothermarchaeota in Hydrothermal Sediment.</title>
        <authorList>
            <person name="Zhou Z."/>
            <person name="Liu Y."/>
            <person name="Xu W."/>
            <person name="Pan J."/>
            <person name="Luo Z.H."/>
            <person name="Li M."/>
        </authorList>
    </citation>
    <scope>NUCLEOTIDE SEQUENCE [LARGE SCALE GENOMIC DNA]</scope>
    <source>
        <strain evidence="1">SpSt-548</strain>
    </source>
</reference>
<protein>
    <recommendedName>
        <fullName evidence="2">Tetratricopeptide repeat protein</fullName>
    </recommendedName>
</protein>
<dbReference type="InterPro" id="IPR011990">
    <property type="entry name" value="TPR-like_helical_dom_sf"/>
</dbReference>
<dbReference type="AlphaFoldDB" id="A0A7V4G6Y1"/>
<organism evidence="1">
    <name type="scientific">Desulfobacca acetoxidans</name>
    <dbReference type="NCBI Taxonomy" id="60893"/>
    <lineage>
        <taxon>Bacteria</taxon>
        <taxon>Pseudomonadati</taxon>
        <taxon>Thermodesulfobacteriota</taxon>
        <taxon>Desulfobaccia</taxon>
        <taxon>Desulfobaccales</taxon>
        <taxon>Desulfobaccaceae</taxon>
        <taxon>Desulfobacca</taxon>
    </lineage>
</organism>
<gene>
    <name evidence="1" type="ORF">ENT08_02110</name>
</gene>
<dbReference type="Gene3D" id="1.25.40.10">
    <property type="entry name" value="Tetratricopeptide repeat domain"/>
    <property type="match status" value="1"/>
</dbReference>
<comment type="caution">
    <text evidence="1">The sequence shown here is derived from an EMBL/GenBank/DDBJ whole genome shotgun (WGS) entry which is preliminary data.</text>
</comment>
<name>A0A7V4G6Y1_9BACT</name>
<dbReference type="SUPFAM" id="SSF48452">
    <property type="entry name" value="TPR-like"/>
    <property type="match status" value="1"/>
</dbReference>
<proteinExistence type="predicted"/>
<sequence>MQTQVKYEIQELGKKAQSQLKKTDRVIASNELIAEKISEVGSALSSGFSAIDEGLRELCFNIDAGFREIGYKLDLLGHQLDLIREILEKPLDTQARELRKRGEFAYLNNWIDEAEIDLLEAEKKNYQDFLIHLMLGNIYFYHKYDFNKSLEYYQKAAKYAAPQSKKHASYALVCAAMVYYKGGRIADAYHSTKLALELLPQDWNAVYHHARYSAKMNYIDEFQKHLTQCIINDPNWLLTADNDLELFNVKDKIHEIALNLRDEKRCKVNKLIDKLVIVRKRAGELGVTDFGSINEAIKMRLIFINLIAILI</sequence>
<evidence type="ECO:0000313" key="1">
    <source>
        <dbReference type="EMBL" id="HGS04525.1"/>
    </source>
</evidence>
<dbReference type="EMBL" id="DSXI01000121">
    <property type="protein sequence ID" value="HGS04525.1"/>
    <property type="molecule type" value="Genomic_DNA"/>
</dbReference>